<evidence type="ECO:0000313" key="2">
    <source>
        <dbReference type="EMBL" id="KAA3486895.1"/>
    </source>
</evidence>
<accession>A0A5B6X1L4</accession>
<dbReference type="AlphaFoldDB" id="A0A5B6X1L4"/>
<dbReference type="SUPFAM" id="SSF56672">
    <property type="entry name" value="DNA/RNA polymerases"/>
    <property type="match status" value="1"/>
</dbReference>
<evidence type="ECO:0000313" key="3">
    <source>
        <dbReference type="Proteomes" id="UP000325315"/>
    </source>
</evidence>
<dbReference type="PANTHER" id="PTHR33116">
    <property type="entry name" value="REVERSE TRANSCRIPTASE ZINC-BINDING DOMAIN-CONTAINING PROTEIN-RELATED-RELATED"/>
    <property type="match status" value="1"/>
</dbReference>
<sequence length="260" mass="29775">MYKLVMKVIANRFKFVFPNIISQEQAGFIAGWNISDNIILAQEVIHSMRCKRNGKNWMAIKLDLEKAYDRVSWDFIRASLEVVGVPEFLRKRNPSGVSLSPYLFVLCMDWLGHLIRSEIDTGRRKPIQLSRSGLAISHLFFADDLVIFCKAHCDQACLLKNILDQFCEVSGHKISTRKSNIYFSKGVPLLHSRVTKSTFSFVVDKVRCKLNSWDVRKLSIAGRVTLAQSVLLSIPNYFMQSMLIPKGVCAEIERLVRQFI</sequence>
<comment type="caution">
    <text evidence="2">The sequence shown here is derived from an EMBL/GenBank/DDBJ whole genome shotgun (WGS) entry which is preliminary data.</text>
</comment>
<organism evidence="2 3">
    <name type="scientific">Gossypium australe</name>
    <dbReference type="NCBI Taxonomy" id="47621"/>
    <lineage>
        <taxon>Eukaryota</taxon>
        <taxon>Viridiplantae</taxon>
        <taxon>Streptophyta</taxon>
        <taxon>Embryophyta</taxon>
        <taxon>Tracheophyta</taxon>
        <taxon>Spermatophyta</taxon>
        <taxon>Magnoliopsida</taxon>
        <taxon>eudicotyledons</taxon>
        <taxon>Gunneridae</taxon>
        <taxon>Pentapetalae</taxon>
        <taxon>rosids</taxon>
        <taxon>malvids</taxon>
        <taxon>Malvales</taxon>
        <taxon>Malvaceae</taxon>
        <taxon>Malvoideae</taxon>
        <taxon>Gossypium</taxon>
    </lineage>
</organism>
<dbReference type="InterPro" id="IPR000477">
    <property type="entry name" value="RT_dom"/>
</dbReference>
<dbReference type="InterPro" id="IPR043502">
    <property type="entry name" value="DNA/RNA_pol_sf"/>
</dbReference>
<reference evidence="2" key="1">
    <citation type="submission" date="2019-08" db="EMBL/GenBank/DDBJ databases">
        <authorList>
            <person name="Liu F."/>
        </authorList>
    </citation>
    <scope>NUCLEOTIDE SEQUENCE [LARGE SCALE GENOMIC DNA]</scope>
    <source>
        <strain evidence="2">PA1801</strain>
        <tissue evidence="2">Leaf</tissue>
    </source>
</reference>
<gene>
    <name evidence="2" type="ORF">EPI10_030764</name>
</gene>
<dbReference type="OrthoDB" id="1434716at2759"/>
<keyword evidence="3" id="KW-1185">Reference proteome</keyword>
<feature type="domain" description="Reverse transcriptase" evidence="1">
    <location>
        <begin position="2"/>
        <end position="183"/>
    </location>
</feature>
<dbReference type="Pfam" id="PF00078">
    <property type="entry name" value="RVT_1"/>
    <property type="match status" value="1"/>
</dbReference>
<dbReference type="PANTHER" id="PTHR33116:SF86">
    <property type="entry name" value="REVERSE TRANSCRIPTASE DOMAIN-CONTAINING PROTEIN"/>
    <property type="match status" value="1"/>
</dbReference>
<evidence type="ECO:0000259" key="1">
    <source>
        <dbReference type="Pfam" id="PF00078"/>
    </source>
</evidence>
<protein>
    <submittedName>
        <fullName evidence="2">Retrovirus-related Pol polyprotein LINE-1</fullName>
    </submittedName>
</protein>
<dbReference type="EMBL" id="SMMG02000001">
    <property type="protein sequence ID" value="KAA3486895.1"/>
    <property type="molecule type" value="Genomic_DNA"/>
</dbReference>
<dbReference type="CDD" id="cd01650">
    <property type="entry name" value="RT_nLTR_like"/>
    <property type="match status" value="1"/>
</dbReference>
<proteinExistence type="predicted"/>
<dbReference type="Proteomes" id="UP000325315">
    <property type="component" value="Unassembled WGS sequence"/>
</dbReference>
<name>A0A5B6X1L4_9ROSI</name>